<proteinExistence type="predicted"/>
<dbReference type="AlphaFoldDB" id="A0AA38L9Z0"/>
<dbReference type="EMBL" id="JAHRHJ020000006">
    <property type="protein sequence ID" value="KAH9312847.1"/>
    <property type="molecule type" value="Genomic_DNA"/>
</dbReference>
<dbReference type="GO" id="GO:0005737">
    <property type="term" value="C:cytoplasm"/>
    <property type="evidence" value="ECO:0007669"/>
    <property type="project" value="TreeGrafter"/>
</dbReference>
<dbReference type="GO" id="GO:0070042">
    <property type="term" value="F:rRNA (uridine-N3-)-methyltransferase activity"/>
    <property type="evidence" value="ECO:0007669"/>
    <property type="project" value="InterPro"/>
</dbReference>
<protein>
    <recommendedName>
        <fullName evidence="2">25S rRNA (uridine-N(3))-methyltransferase BMT5-like domain-containing protein</fullName>
    </recommendedName>
</protein>
<dbReference type="PANTHER" id="PTHR11538">
    <property type="entry name" value="PHENYLALANYL-TRNA SYNTHETASE"/>
    <property type="match status" value="1"/>
</dbReference>
<sequence length="441" mass="50738">MDSRSERRIKHYSNFHQILLVGEGDFSFSSALANAFGSAKNMVPTSLDSRGLKPLLQILFFPFLVQCLSVIISIVQCCFCPVIVQCLSVILDHNILLVCVYIHPFKAEKVESSYKSGKTNLQILERCGAMPLHGVDATSMAKLEILRERKFDRIVYNFPHAGFFGRKEDDEKVIKKHRHLVKMFFKNASIMLSTMGEIHVTHTERHPYSEWKLAEQAEKHGLVLKQSVKFKKSDYPGYTSKRGAGLKIDETFNLGNYRTYMFIKRESMATSVLLPKLSPKANSESLEMLLELGPELQARKAAETAKLEWEAKFRHLEKIIKEKDDALHQKNKALTEKDSTTKQLTKTLSLKEYAIKQKDVSLEKARSELEFGRQALMAAETRKADLEADFEQYRLFVSNELKKMNQVARQRDDALYQKEEACREREIIAKQLDETLKFQKD</sequence>
<name>A0AA38L9Z0_TAXCH</name>
<evidence type="ECO:0000313" key="3">
    <source>
        <dbReference type="EMBL" id="KAH9312847.1"/>
    </source>
</evidence>
<feature type="coiled-coil region" evidence="1">
    <location>
        <begin position="362"/>
        <end position="389"/>
    </location>
</feature>
<comment type="caution">
    <text evidence="3">The sequence shown here is derived from an EMBL/GenBank/DDBJ whole genome shotgun (WGS) entry which is preliminary data.</text>
</comment>
<evidence type="ECO:0000313" key="4">
    <source>
        <dbReference type="Proteomes" id="UP000824469"/>
    </source>
</evidence>
<dbReference type="InterPro" id="IPR019446">
    <property type="entry name" value="BMT5-like"/>
</dbReference>
<dbReference type="PANTHER" id="PTHR11538:SF26">
    <property type="entry name" value="FERREDOXIN-FOLD ANTICODON-BINDING DOMAIN-CONTAINING PROTEIN 1"/>
    <property type="match status" value="1"/>
</dbReference>
<evidence type="ECO:0000259" key="2">
    <source>
        <dbReference type="Pfam" id="PF10354"/>
    </source>
</evidence>
<dbReference type="GO" id="GO:0070475">
    <property type="term" value="P:rRNA base methylation"/>
    <property type="evidence" value="ECO:0007669"/>
    <property type="project" value="InterPro"/>
</dbReference>
<feature type="domain" description="25S rRNA (uridine-N(3))-methyltransferase BMT5-like" evidence="2">
    <location>
        <begin position="19"/>
        <end position="50"/>
    </location>
</feature>
<accession>A0AA38L9Z0</accession>
<feature type="domain" description="25S rRNA (uridine-N(3))-methyltransferase BMT5-like" evidence="2">
    <location>
        <begin position="106"/>
        <end position="242"/>
    </location>
</feature>
<keyword evidence="1" id="KW-0175">Coiled coil</keyword>
<reference evidence="3 4" key="1">
    <citation type="journal article" date="2021" name="Nat. Plants">
        <title>The Taxus genome provides insights into paclitaxel biosynthesis.</title>
        <authorList>
            <person name="Xiong X."/>
            <person name="Gou J."/>
            <person name="Liao Q."/>
            <person name="Li Y."/>
            <person name="Zhou Q."/>
            <person name="Bi G."/>
            <person name="Li C."/>
            <person name="Du R."/>
            <person name="Wang X."/>
            <person name="Sun T."/>
            <person name="Guo L."/>
            <person name="Liang H."/>
            <person name="Lu P."/>
            <person name="Wu Y."/>
            <person name="Zhang Z."/>
            <person name="Ro D.K."/>
            <person name="Shang Y."/>
            <person name="Huang S."/>
            <person name="Yan J."/>
        </authorList>
    </citation>
    <scope>NUCLEOTIDE SEQUENCE [LARGE SCALE GENOMIC DNA]</scope>
    <source>
        <strain evidence="3">Ta-2019</strain>
    </source>
</reference>
<keyword evidence="4" id="KW-1185">Reference proteome</keyword>
<gene>
    <name evidence="3" type="ORF">KI387_027882</name>
</gene>
<feature type="non-terminal residue" evidence="3">
    <location>
        <position position="1"/>
    </location>
</feature>
<organism evidence="3 4">
    <name type="scientific">Taxus chinensis</name>
    <name type="common">Chinese yew</name>
    <name type="synonym">Taxus wallichiana var. chinensis</name>
    <dbReference type="NCBI Taxonomy" id="29808"/>
    <lineage>
        <taxon>Eukaryota</taxon>
        <taxon>Viridiplantae</taxon>
        <taxon>Streptophyta</taxon>
        <taxon>Embryophyta</taxon>
        <taxon>Tracheophyta</taxon>
        <taxon>Spermatophyta</taxon>
        <taxon>Pinopsida</taxon>
        <taxon>Pinidae</taxon>
        <taxon>Conifers II</taxon>
        <taxon>Cupressales</taxon>
        <taxon>Taxaceae</taxon>
        <taxon>Taxus</taxon>
    </lineage>
</organism>
<dbReference type="OMA" id="SERRIKH"/>
<dbReference type="Proteomes" id="UP000824469">
    <property type="component" value="Unassembled WGS sequence"/>
</dbReference>
<evidence type="ECO:0000256" key="1">
    <source>
        <dbReference type="SAM" id="Coils"/>
    </source>
</evidence>
<dbReference type="Pfam" id="PF10354">
    <property type="entry name" value="BMT5-like"/>
    <property type="match status" value="2"/>
</dbReference>